<evidence type="ECO:0000313" key="1">
    <source>
        <dbReference type="EMBL" id="MCS0584356.1"/>
    </source>
</evidence>
<dbReference type="InterPro" id="IPR018721">
    <property type="entry name" value="DUF2252"/>
</dbReference>
<protein>
    <submittedName>
        <fullName evidence="1">DUF2252 domain-containing protein</fullName>
    </submittedName>
</protein>
<accession>A0ABT1ZWZ2</accession>
<dbReference type="PANTHER" id="PTHR39441">
    <property type="entry name" value="DUF2252 DOMAIN-CONTAINING PROTEIN"/>
    <property type="match status" value="1"/>
</dbReference>
<keyword evidence="2" id="KW-1185">Reference proteome</keyword>
<reference evidence="1 2" key="1">
    <citation type="submission" date="2022-08" db="EMBL/GenBank/DDBJ databases">
        <title>Reclassification of Massilia species as members of the genera Telluria, Duganella, Pseudoduganella, Mokoshia gen. nov. and Zemynaea gen. nov. using orthogonal and non-orthogonal genome-based approaches.</title>
        <authorList>
            <person name="Bowman J.P."/>
        </authorList>
    </citation>
    <scope>NUCLEOTIDE SEQUENCE [LARGE SCALE GENOMIC DNA]</scope>
    <source>
        <strain evidence="1 2">JCM 31316</strain>
    </source>
</reference>
<gene>
    <name evidence="1" type="ORF">NX784_22450</name>
</gene>
<sequence length="411" mass="46086">MMNIVKRIQRANLGREPERLVMKYRLLRDNAFSFFRGTCHLFYDRLAESGFDVDAPSAWCCGDLHLENFGSYKGDNRLVYFDINDFDEAALAPFTWELVRLCSSLHVGLDALGLDKEAAGAAVARLVGAYGQALVCGKARWIERDAARGVVRHLLDQLRDRTRVAYLDSRTRLARRRRRLLTDGRRALAIPPAEREIVAATVHRFGAAQENPEFFRVLDVARRIAGTGSLGLSRYVVLVEGRGSPDGNYLFDLKQMQSSSLGRQFPKLQPRWGDEAKRVTSIQQRMQAVSAAALHPLIHAGEAFVLRSLQPSEDRLPFDHICTQRELFDGALDMMGQCLAWAQLRSSGRQQSATADALIAFAGRKKWRRQVAEAAARMATQVAADWQTYATAYDAGQFVPLQIPVTHAVHE</sequence>
<name>A0ABT1ZWZ2_9BURK</name>
<comment type="caution">
    <text evidence="1">The sequence shown here is derived from an EMBL/GenBank/DDBJ whole genome shotgun (WGS) entry which is preliminary data.</text>
</comment>
<dbReference type="EMBL" id="JANUGW010000020">
    <property type="protein sequence ID" value="MCS0584356.1"/>
    <property type="molecule type" value="Genomic_DNA"/>
</dbReference>
<dbReference type="PANTHER" id="PTHR39441:SF1">
    <property type="entry name" value="DUF2252 DOMAIN-CONTAINING PROTEIN"/>
    <property type="match status" value="1"/>
</dbReference>
<proteinExistence type="predicted"/>
<dbReference type="Pfam" id="PF10009">
    <property type="entry name" value="DUF2252"/>
    <property type="match status" value="1"/>
</dbReference>
<organism evidence="1 2">
    <name type="scientific">Massilia pinisoli</name>
    <dbReference type="NCBI Taxonomy" id="1772194"/>
    <lineage>
        <taxon>Bacteria</taxon>
        <taxon>Pseudomonadati</taxon>
        <taxon>Pseudomonadota</taxon>
        <taxon>Betaproteobacteria</taxon>
        <taxon>Burkholderiales</taxon>
        <taxon>Oxalobacteraceae</taxon>
        <taxon>Telluria group</taxon>
        <taxon>Massilia</taxon>
    </lineage>
</organism>
<evidence type="ECO:0000313" key="2">
    <source>
        <dbReference type="Proteomes" id="UP001204151"/>
    </source>
</evidence>
<dbReference type="Proteomes" id="UP001204151">
    <property type="component" value="Unassembled WGS sequence"/>
</dbReference>